<evidence type="ECO:0000256" key="8">
    <source>
        <dbReference type="ARBA" id="ARBA00023274"/>
    </source>
</evidence>
<evidence type="ECO:0000256" key="2">
    <source>
        <dbReference type="ARBA" id="ARBA00013260"/>
    </source>
</evidence>
<evidence type="ECO:0000256" key="1">
    <source>
        <dbReference type="ARBA" id="ARBA00004173"/>
    </source>
</evidence>
<dbReference type="EC" id="3.1.1.29" evidence="2"/>
<evidence type="ECO:0000256" key="10">
    <source>
        <dbReference type="ARBA" id="ARBA00039441"/>
    </source>
</evidence>
<organism evidence="14 15">
    <name type="scientific">Monopterus albus</name>
    <name type="common">Swamp eel</name>
    <dbReference type="NCBI Taxonomy" id="43700"/>
    <lineage>
        <taxon>Eukaryota</taxon>
        <taxon>Metazoa</taxon>
        <taxon>Chordata</taxon>
        <taxon>Craniata</taxon>
        <taxon>Vertebrata</taxon>
        <taxon>Euteleostomi</taxon>
        <taxon>Actinopterygii</taxon>
        <taxon>Neopterygii</taxon>
        <taxon>Teleostei</taxon>
        <taxon>Neoteleostei</taxon>
        <taxon>Acanthomorphata</taxon>
        <taxon>Anabantaria</taxon>
        <taxon>Synbranchiformes</taxon>
        <taxon>Synbranchidae</taxon>
        <taxon>Monopterus</taxon>
    </lineage>
</organism>
<dbReference type="GO" id="GO:0004045">
    <property type="term" value="F:peptidyl-tRNA hydrolase activity"/>
    <property type="evidence" value="ECO:0007669"/>
    <property type="project" value="UniProtKB-EC"/>
</dbReference>
<feature type="domain" description="Prokaryotic-type class I peptide chain release factors" evidence="13">
    <location>
        <begin position="64"/>
        <end position="189"/>
    </location>
</feature>
<dbReference type="STRING" id="43700.ENSMALP00000017128"/>
<evidence type="ECO:0000256" key="4">
    <source>
        <dbReference type="ARBA" id="ARBA00022917"/>
    </source>
</evidence>
<keyword evidence="5" id="KW-0809">Transit peptide</keyword>
<accession>A0A3Q3JDA9</accession>
<evidence type="ECO:0000313" key="14">
    <source>
        <dbReference type="Ensembl" id="ENSMALP00000017128.1"/>
    </source>
</evidence>
<evidence type="ECO:0000256" key="6">
    <source>
        <dbReference type="ARBA" id="ARBA00022980"/>
    </source>
</evidence>
<dbReference type="FunFam" id="3.30.160.20:FF:000050">
    <property type="entry name" value="Peptidyl-tRNA hydrolase ICT1, mitochondrial"/>
    <property type="match status" value="1"/>
</dbReference>
<evidence type="ECO:0000256" key="3">
    <source>
        <dbReference type="ARBA" id="ARBA00022801"/>
    </source>
</evidence>
<dbReference type="SUPFAM" id="SSF110916">
    <property type="entry name" value="Peptidyl-tRNA hydrolase domain-like"/>
    <property type="match status" value="1"/>
</dbReference>
<keyword evidence="4" id="KW-0648">Protein biosynthesis</keyword>
<dbReference type="GO" id="GO:0016150">
    <property type="term" value="F:translation release factor activity, codon nonspecific"/>
    <property type="evidence" value="ECO:0007669"/>
    <property type="project" value="TreeGrafter"/>
</dbReference>
<dbReference type="PANTHER" id="PTHR11075">
    <property type="entry name" value="PEPTIDE CHAIN RELEASE FACTOR"/>
    <property type="match status" value="1"/>
</dbReference>
<dbReference type="GO" id="GO:0005762">
    <property type="term" value="C:mitochondrial large ribosomal subunit"/>
    <property type="evidence" value="ECO:0007669"/>
    <property type="project" value="TreeGrafter"/>
</dbReference>
<dbReference type="Proteomes" id="UP000261600">
    <property type="component" value="Unplaced"/>
</dbReference>
<evidence type="ECO:0000256" key="5">
    <source>
        <dbReference type="ARBA" id="ARBA00022946"/>
    </source>
</evidence>
<dbReference type="AlphaFoldDB" id="A0A3Q3JDA9"/>
<keyword evidence="6" id="KW-0689">Ribosomal protein</keyword>
<evidence type="ECO:0000256" key="9">
    <source>
        <dbReference type="ARBA" id="ARBA00038225"/>
    </source>
</evidence>
<dbReference type="InterPro" id="IPR052104">
    <property type="entry name" value="Mito_Release_Factor_mL62"/>
</dbReference>
<keyword evidence="8" id="KW-0687">Ribonucleoprotein</keyword>
<keyword evidence="15" id="KW-1185">Reference proteome</keyword>
<feature type="region of interest" description="Disordered" evidence="12">
    <location>
        <begin position="172"/>
        <end position="194"/>
    </location>
</feature>
<dbReference type="GO" id="GO:0005743">
    <property type="term" value="C:mitochondrial inner membrane"/>
    <property type="evidence" value="ECO:0007669"/>
    <property type="project" value="UniProtKB-ARBA"/>
</dbReference>
<keyword evidence="3" id="KW-0378">Hydrolase</keyword>
<protein>
    <recommendedName>
        <fullName evidence="10">Large ribosomal subunit protein mL62</fullName>
        <ecNumber evidence="2">3.1.1.29</ecNumber>
    </recommendedName>
    <alternativeName>
        <fullName evidence="11">Peptidyl-tRNA hydrolase ICT1, mitochondrial</fullName>
    </alternativeName>
</protein>
<evidence type="ECO:0000313" key="15">
    <source>
        <dbReference type="Proteomes" id="UP000261600"/>
    </source>
</evidence>
<evidence type="ECO:0000256" key="12">
    <source>
        <dbReference type="SAM" id="MobiDB-lite"/>
    </source>
</evidence>
<dbReference type="Ensembl" id="ENSMALT00000017466.1">
    <property type="protein sequence ID" value="ENSMALP00000017128.1"/>
    <property type="gene ID" value="ENSMALG00000011991.1"/>
</dbReference>
<dbReference type="PANTHER" id="PTHR11075:SF54">
    <property type="entry name" value="LARGE RIBOSOMAL SUBUNIT PROTEIN ML62"/>
    <property type="match status" value="1"/>
</dbReference>
<keyword evidence="7" id="KW-0496">Mitochondrion</keyword>
<comment type="similarity">
    <text evidence="9">Belongs to the prokaryotic/mitochondrial release factor family. Mitochondrion-specific ribosomal protein mL62 subfamily.</text>
</comment>
<dbReference type="InterPro" id="IPR000352">
    <property type="entry name" value="Pep_chain_release_fac_I"/>
</dbReference>
<dbReference type="Gene3D" id="3.30.160.20">
    <property type="match status" value="1"/>
</dbReference>
<dbReference type="GO" id="GO:0070126">
    <property type="term" value="P:mitochondrial translational termination"/>
    <property type="evidence" value="ECO:0007669"/>
    <property type="project" value="TreeGrafter"/>
</dbReference>
<evidence type="ECO:0000259" key="13">
    <source>
        <dbReference type="Pfam" id="PF00472"/>
    </source>
</evidence>
<reference evidence="14" key="1">
    <citation type="submission" date="2025-08" db="UniProtKB">
        <authorList>
            <consortium name="Ensembl"/>
        </authorList>
    </citation>
    <scope>IDENTIFICATION</scope>
</reference>
<proteinExistence type="inferred from homology"/>
<reference evidence="14" key="2">
    <citation type="submission" date="2025-09" db="UniProtKB">
        <authorList>
            <consortium name="Ensembl"/>
        </authorList>
    </citation>
    <scope>IDENTIFICATION</scope>
</reference>
<sequence length="194" mass="22017">MAAHLARRCCPFCPGAAMILFPQNVKLRGVGITDFNNALQPSVSYGTRETDTTQVFFSPWLLDRLTISYSRSSGPGGQHVNKVSTKAEVRFHVQTANWIPEDVRQKILEKNKNRINKAGELLVTSEVSRNQQRNLSDCILKISTIVAEASKKPHEPTEEDIALRTARLKKMNKERLRQKKIQSAVKQSRRQDFD</sequence>
<comment type="subcellular location">
    <subcellularLocation>
        <location evidence="1">Mitochondrion</location>
    </subcellularLocation>
</comment>
<evidence type="ECO:0000256" key="11">
    <source>
        <dbReference type="ARBA" id="ARBA00041531"/>
    </source>
</evidence>
<evidence type="ECO:0000256" key="7">
    <source>
        <dbReference type="ARBA" id="ARBA00023128"/>
    </source>
</evidence>
<name>A0A3Q3JDA9_MONAL</name>
<dbReference type="Pfam" id="PF00472">
    <property type="entry name" value="RF-1"/>
    <property type="match status" value="1"/>
</dbReference>